<dbReference type="PROSITE" id="PS50268">
    <property type="entry name" value="CADHERIN_2"/>
    <property type="match status" value="1"/>
</dbReference>
<evidence type="ECO:0000259" key="2">
    <source>
        <dbReference type="PROSITE" id="PS50268"/>
    </source>
</evidence>
<dbReference type="InterPro" id="IPR026444">
    <property type="entry name" value="Secre_tail"/>
</dbReference>
<evidence type="ECO:0000256" key="1">
    <source>
        <dbReference type="SAM" id="SignalP"/>
    </source>
</evidence>
<accession>A0A5N1IVM8</accession>
<feature type="domain" description="Cadherin" evidence="2">
    <location>
        <begin position="188"/>
        <end position="300"/>
    </location>
</feature>
<dbReference type="Pfam" id="PF13860">
    <property type="entry name" value="FlgD_ig"/>
    <property type="match status" value="1"/>
</dbReference>
<organism evidence="3 4">
    <name type="scientific">Adhaeribacter soli</name>
    <dbReference type="NCBI Taxonomy" id="2607655"/>
    <lineage>
        <taxon>Bacteria</taxon>
        <taxon>Pseudomonadati</taxon>
        <taxon>Bacteroidota</taxon>
        <taxon>Cytophagia</taxon>
        <taxon>Cytophagales</taxon>
        <taxon>Hymenobacteraceae</taxon>
        <taxon>Adhaeribacter</taxon>
    </lineage>
</organism>
<protein>
    <submittedName>
        <fullName evidence="3">T9SS type A sorting domain-containing protein</fullName>
    </submittedName>
</protein>
<dbReference type="RefSeq" id="WP_150904608.1">
    <property type="nucleotide sequence ID" value="NZ_VTWT01000007.1"/>
</dbReference>
<gene>
    <name evidence="3" type="ORF">F0P94_14495</name>
</gene>
<evidence type="ECO:0000313" key="3">
    <source>
        <dbReference type="EMBL" id="KAA9331999.1"/>
    </source>
</evidence>
<dbReference type="GO" id="GO:0007156">
    <property type="term" value="P:homophilic cell adhesion via plasma membrane adhesion molecules"/>
    <property type="evidence" value="ECO:0007669"/>
    <property type="project" value="InterPro"/>
</dbReference>
<dbReference type="GO" id="GO:0005509">
    <property type="term" value="F:calcium ion binding"/>
    <property type="evidence" value="ECO:0007669"/>
    <property type="project" value="InterPro"/>
</dbReference>
<dbReference type="InterPro" id="IPR002126">
    <property type="entry name" value="Cadherin-like_dom"/>
</dbReference>
<evidence type="ECO:0000313" key="4">
    <source>
        <dbReference type="Proteomes" id="UP000326570"/>
    </source>
</evidence>
<name>A0A5N1IVM8_9BACT</name>
<dbReference type="Proteomes" id="UP000326570">
    <property type="component" value="Unassembled WGS sequence"/>
</dbReference>
<dbReference type="InterPro" id="IPR025965">
    <property type="entry name" value="FlgD/Vpr_Ig-like"/>
</dbReference>
<keyword evidence="4" id="KW-1185">Reference proteome</keyword>
<dbReference type="NCBIfam" id="TIGR04183">
    <property type="entry name" value="Por_Secre_tail"/>
    <property type="match status" value="1"/>
</dbReference>
<dbReference type="EMBL" id="VTWT01000007">
    <property type="protein sequence ID" value="KAA9331999.1"/>
    <property type="molecule type" value="Genomic_DNA"/>
</dbReference>
<feature type="signal peptide" evidence="1">
    <location>
        <begin position="1"/>
        <end position="23"/>
    </location>
</feature>
<keyword evidence="1" id="KW-0732">Signal</keyword>
<feature type="chain" id="PRO_5024982819" evidence="1">
    <location>
        <begin position="24"/>
        <end position="505"/>
    </location>
</feature>
<proteinExistence type="predicted"/>
<dbReference type="AlphaFoldDB" id="A0A5N1IVM8"/>
<sequence length="505" mass="54090">MTKKLLPVLICLLGILSGTQSFASHQMASELTYTQIAYSTYVVQLTYHRDCSGATESATYPLKIVSQGCNQGRTINLNKLNPTTGTVGTPYCPSASNTCTSTSVNYQKFTYQATFTFSPAEMNCSDWTLSVLFDGVRPVTVNVPSQPAMYVEAYLRIDNQTQLVNNSAKFNPLTPVVPILNQHMPATLSYKASDEDGDSLSYSLVPALSAANTAVTYNPGYSAQTPLPSSTPFTIDPKTGVISFVAPAYSTFGPDKNKYTVAVKVTEWRHLGGAPVIVGTTTRDMIIIIKDNAANANPTFTSIANNQAINNTDIITVRPGGTLNLQLTGIDSNAGDIVQLTTDAPSVLPGATFTPSSGGNHAGTLTWTPSATVNTGVPYYFTVKVTDNACPLMGFSTQTMAVMVTSSGTATGITNARNKAESILAYPNPFQDAIIFKVNLHHTAKQTLVILNALGQEVDRVSLQGKAAGLQEVTWEKGRTIAKGQYVAKLIRENQVSQTIKFTKL</sequence>
<dbReference type="GO" id="GO:0016020">
    <property type="term" value="C:membrane"/>
    <property type="evidence" value="ECO:0007669"/>
    <property type="project" value="InterPro"/>
</dbReference>
<comment type="caution">
    <text evidence="3">The sequence shown here is derived from an EMBL/GenBank/DDBJ whole genome shotgun (WGS) entry which is preliminary data.</text>
</comment>
<reference evidence="3 4" key="1">
    <citation type="submission" date="2019-09" db="EMBL/GenBank/DDBJ databases">
        <title>Genome sequence of Adhaeribacter sp. M2.</title>
        <authorList>
            <person name="Srinivasan S."/>
        </authorList>
    </citation>
    <scope>NUCLEOTIDE SEQUENCE [LARGE SCALE GENOMIC DNA]</scope>
    <source>
        <strain evidence="3 4">M2</strain>
    </source>
</reference>